<comment type="similarity">
    <text evidence="1">Belongs to the bacterial ribosomal protein bS21 family.</text>
</comment>
<dbReference type="InterPro" id="IPR001911">
    <property type="entry name" value="Ribosomal_bS21"/>
</dbReference>
<sequence>MSMFSRIVAGVARREASINTLALPSVHTRLISGSSGIDKYVAPYPTLPRIEPSSSPTHAAQSTGSSSDIFSGLTTALLSTEITPSDRWISVHDGVLREPKAPGNVYTGRSVPVTDLMDVPSAYRRLHSILNRNRVRSELYLQRRYEKPSDRERRLKSERHRRRFAAWAWLSSKAQVLAAGG</sequence>
<evidence type="ECO:0000313" key="5">
    <source>
        <dbReference type="EMBL" id="QRW16297.1"/>
    </source>
</evidence>
<evidence type="ECO:0000256" key="3">
    <source>
        <dbReference type="ARBA" id="ARBA00023274"/>
    </source>
</evidence>
<dbReference type="Proteomes" id="UP000650533">
    <property type="component" value="Chromosome 1"/>
</dbReference>
<gene>
    <name evidence="5" type="ORF">RhiXN_04298</name>
</gene>
<name>A0A8H8NP99_9AGAM</name>
<dbReference type="GO" id="GO:0003735">
    <property type="term" value="F:structural constituent of ribosome"/>
    <property type="evidence" value="ECO:0007669"/>
    <property type="project" value="InterPro"/>
</dbReference>
<evidence type="ECO:0000313" key="6">
    <source>
        <dbReference type="Proteomes" id="UP000650533"/>
    </source>
</evidence>
<organism evidence="5 6">
    <name type="scientific">Rhizoctonia solani</name>
    <dbReference type="NCBI Taxonomy" id="456999"/>
    <lineage>
        <taxon>Eukaryota</taxon>
        <taxon>Fungi</taxon>
        <taxon>Dikarya</taxon>
        <taxon>Basidiomycota</taxon>
        <taxon>Agaricomycotina</taxon>
        <taxon>Agaricomycetes</taxon>
        <taxon>Cantharellales</taxon>
        <taxon>Ceratobasidiaceae</taxon>
        <taxon>Rhizoctonia</taxon>
    </lineage>
</organism>
<accession>A0A8H8NP99</accession>
<dbReference type="RefSeq" id="XP_043176534.1">
    <property type="nucleotide sequence ID" value="XM_043324115.1"/>
</dbReference>
<evidence type="ECO:0000256" key="4">
    <source>
        <dbReference type="SAM" id="MobiDB-lite"/>
    </source>
</evidence>
<keyword evidence="3" id="KW-0687">Ribonucleoprotein</keyword>
<keyword evidence="2 5" id="KW-0689">Ribosomal protein</keyword>
<dbReference type="Pfam" id="PF01165">
    <property type="entry name" value="Ribosomal_S21"/>
    <property type="match status" value="1"/>
</dbReference>
<dbReference type="InterPro" id="IPR052837">
    <property type="entry name" value="Mitoribosomal_bS21"/>
</dbReference>
<feature type="region of interest" description="Disordered" evidence="4">
    <location>
        <begin position="48"/>
        <end position="67"/>
    </location>
</feature>
<dbReference type="AlphaFoldDB" id="A0A8H8NP99"/>
<reference evidence="5" key="1">
    <citation type="submission" date="2020-05" db="EMBL/GenBank/DDBJ databases">
        <title>Evolutionary and genomic comparisons of hybrid uninucleate and nonhybrid Rhizoctonia fungi.</title>
        <authorList>
            <person name="Li C."/>
            <person name="Chen X."/>
        </authorList>
    </citation>
    <scope>NUCLEOTIDE SEQUENCE</scope>
    <source>
        <strain evidence="5">AG-1 IA</strain>
    </source>
</reference>
<dbReference type="PANTHER" id="PTHR41237">
    <property type="entry name" value="37S RIBOSOMAL PROTEIN MRP21, MITOCHONDRIAL"/>
    <property type="match status" value="1"/>
</dbReference>
<dbReference type="GeneID" id="67026578"/>
<evidence type="ECO:0000256" key="1">
    <source>
        <dbReference type="ARBA" id="ARBA00006640"/>
    </source>
</evidence>
<proteinExistence type="inferred from homology"/>
<dbReference type="PANTHER" id="PTHR41237:SF1">
    <property type="entry name" value="SMALL RIBOSOMAL SUBUNIT PROTEIN BS21M"/>
    <property type="match status" value="1"/>
</dbReference>
<dbReference type="GO" id="GO:0006412">
    <property type="term" value="P:translation"/>
    <property type="evidence" value="ECO:0007669"/>
    <property type="project" value="InterPro"/>
</dbReference>
<protein>
    <submittedName>
        <fullName evidence="5">Ribosomal protein S21</fullName>
    </submittedName>
</protein>
<dbReference type="KEGG" id="rsx:RhiXN_04298"/>
<feature type="compositionally biased region" description="Polar residues" evidence="4">
    <location>
        <begin position="52"/>
        <end position="67"/>
    </location>
</feature>
<dbReference type="EMBL" id="CP059658">
    <property type="protein sequence ID" value="QRW16297.1"/>
    <property type="molecule type" value="Genomic_DNA"/>
</dbReference>
<evidence type="ECO:0000256" key="2">
    <source>
        <dbReference type="ARBA" id="ARBA00022980"/>
    </source>
</evidence>
<dbReference type="GO" id="GO:0005840">
    <property type="term" value="C:ribosome"/>
    <property type="evidence" value="ECO:0007669"/>
    <property type="project" value="UniProtKB-KW"/>
</dbReference>
<dbReference type="GO" id="GO:1990904">
    <property type="term" value="C:ribonucleoprotein complex"/>
    <property type="evidence" value="ECO:0007669"/>
    <property type="project" value="UniProtKB-KW"/>
</dbReference>